<name>A0ABT3L2D1_9CYAN</name>
<dbReference type="RefSeq" id="WP_265263322.1">
    <property type="nucleotide sequence ID" value="NZ_JAIHOM010000017.1"/>
</dbReference>
<reference evidence="1 2" key="1">
    <citation type="submission" date="2021-08" db="EMBL/GenBank/DDBJ databases">
        <title>Draft genome sequence of Spirulina subsalsa with high tolerance to salinity and hype-accumulation of phycocyanin.</title>
        <authorList>
            <person name="Pei H."/>
            <person name="Jiang L."/>
        </authorList>
    </citation>
    <scope>NUCLEOTIDE SEQUENCE [LARGE SCALE GENOMIC DNA]</scope>
    <source>
        <strain evidence="1 2">FACHB-351</strain>
    </source>
</reference>
<accession>A0ABT3L2D1</accession>
<dbReference type="EMBL" id="JAIHOM010000017">
    <property type="protein sequence ID" value="MCW6035612.1"/>
    <property type="molecule type" value="Genomic_DNA"/>
</dbReference>
<proteinExistence type="predicted"/>
<gene>
    <name evidence="1" type="ORF">K4A83_04910</name>
</gene>
<keyword evidence="2" id="KW-1185">Reference proteome</keyword>
<dbReference type="Proteomes" id="UP001526426">
    <property type="component" value="Unassembled WGS sequence"/>
</dbReference>
<evidence type="ECO:0008006" key="3">
    <source>
        <dbReference type="Google" id="ProtNLM"/>
    </source>
</evidence>
<comment type="caution">
    <text evidence="1">The sequence shown here is derived from an EMBL/GenBank/DDBJ whole genome shotgun (WGS) entry which is preliminary data.</text>
</comment>
<evidence type="ECO:0000313" key="1">
    <source>
        <dbReference type="EMBL" id="MCW6035612.1"/>
    </source>
</evidence>
<sequence length="180" mass="19342">MKKLNLIGRILLLTTLPVGIIVGTLLGSQSPISPQNCRSYAGQAVTGQSVFVDLCSVNPVSARSVNFTYFLGQQRINGQAHCSEGTWTTFHDGITHSPRSQATANMLDMVCRDGAGGEAWVALVIDPPSNVRSSPNGPIMCVVRSRQTINIYGNAGNAGDWYYTDACGSMGLIHHSQIRF</sequence>
<protein>
    <recommendedName>
        <fullName evidence="3">Cyanovirin-N domain-containing protein</fullName>
    </recommendedName>
</protein>
<evidence type="ECO:0000313" key="2">
    <source>
        <dbReference type="Proteomes" id="UP001526426"/>
    </source>
</evidence>
<organism evidence="1 2">
    <name type="scientific">Spirulina subsalsa FACHB-351</name>
    <dbReference type="NCBI Taxonomy" id="234711"/>
    <lineage>
        <taxon>Bacteria</taxon>
        <taxon>Bacillati</taxon>
        <taxon>Cyanobacteriota</taxon>
        <taxon>Cyanophyceae</taxon>
        <taxon>Spirulinales</taxon>
        <taxon>Spirulinaceae</taxon>
        <taxon>Spirulina</taxon>
    </lineage>
</organism>